<accession>A0A918ZAI6</accession>
<evidence type="ECO:0000256" key="1">
    <source>
        <dbReference type="SAM" id="MobiDB-lite"/>
    </source>
</evidence>
<reference evidence="2" key="2">
    <citation type="submission" date="2020-09" db="EMBL/GenBank/DDBJ databases">
        <authorList>
            <person name="Sun Q."/>
            <person name="Kim S."/>
        </authorList>
    </citation>
    <scope>NUCLEOTIDE SEQUENCE</scope>
    <source>
        <strain evidence="2">KCTC 32020</strain>
    </source>
</reference>
<protein>
    <submittedName>
        <fullName evidence="2">Uncharacterized protein</fullName>
    </submittedName>
</protein>
<dbReference type="EMBL" id="BNCF01000020">
    <property type="protein sequence ID" value="GHE43658.1"/>
    <property type="molecule type" value="Genomic_DNA"/>
</dbReference>
<feature type="region of interest" description="Disordered" evidence="1">
    <location>
        <begin position="357"/>
        <end position="379"/>
    </location>
</feature>
<evidence type="ECO:0000313" key="2">
    <source>
        <dbReference type="EMBL" id="GHE43658.1"/>
    </source>
</evidence>
<keyword evidence="3" id="KW-1185">Reference proteome</keyword>
<name>A0A918ZAI6_9GAMM</name>
<comment type="caution">
    <text evidence="2">The sequence shown here is derived from an EMBL/GenBank/DDBJ whole genome shotgun (WGS) entry which is preliminary data.</text>
</comment>
<evidence type="ECO:0000313" key="3">
    <source>
        <dbReference type="Proteomes" id="UP000636453"/>
    </source>
</evidence>
<proteinExistence type="predicted"/>
<gene>
    <name evidence="2" type="ORF">GCM10007167_26790</name>
</gene>
<dbReference type="AlphaFoldDB" id="A0A918ZAI6"/>
<organism evidence="2 3">
    <name type="scientific">Vulcaniibacterium thermophilum</name>
    <dbReference type="NCBI Taxonomy" id="1169913"/>
    <lineage>
        <taxon>Bacteria</taxon>
        <taxon>Pseudomonadati</taxon>
        <taxon>Pseudomonadota</taxon>
        <taxon>Gammaproteobacteria</taxon>
        <taxon>Lysobacterales</taxon>
        <taxon>Lysobacteraceae</taxon>
        <taxon>Vulcaniibacterium</taxon>
    </lineage>
</organism>
<sequence>MSHRRITTPLCVLALAALAVAGTVGLGRAWLTRRAPEATARPAAAAPAPAPALHPLARAATLRGDAVADWPLDTHLRTLRRRRDADALIAYALLLPLARPDDPTVADVQRRALAEAARRAPDDDAFANALHSGHCFDGTPACLAAAEAWVAPDPDNAAAWLGLADAAQRGGNRHLARLALAEATRASRHELYLEQTFRAAYAALEQAPTPPPDAESRRALAALWQAPVDDALLHLTHASAVASAHPVPGLQVAASACRARPGYPPPDRAVCLALAERLVRASSLLARNLGYGMAVRATADRPEGPGWRERYRRFLWVRDQPMPRLLGPAWALRAQREGEWTAMLAVLRHHRIPLAPPPGWLPRNPHERARVLTGRDPPG</sequence>
<reference evidence="2" key="1">
    <citation type="journal article" date="2014" name="Int. J. Syst. Evol. Microbiol.">
        <title>Complete genome sequence of Corynebacterium casei LMG S-19264T (=DSM 44701T), isolated from a smear-ripened cheese.</title>
        <authorList>
            <consortium name="US DOE Joint Genome Institute (JGI-PGF)"/>
            <person name="Walter F."/>
            <person name="Albersmeier A."/>
            <person name="Kalinowski J."/>
            <person name="Ruckert C."/>
        </authorList>
    </citation>
    <scope>NUCLEOTIDE SEQUENCE</scope>
    <source>
        <strain evidence="2">KCTC 32020</strain>
    </source>
</reference>
<dbReference type="Proteomes" id="UP000636453">
    <property type="component" value="Unassembled WGS sequence"/>
</dbReference>